<name>A0ABQ5GN88_9ASTR</name>
<reference evidence="1" key="2">
    <citation type="submission" date="2022-01" db="EMBL/GenBank/DDBJ databases">
        <authorList>
            <person name="Yamashiro T."/>
            <person name="Shiraishi A."/>
            <person name="Satake H."/>
            <person name="Nakayama K."/>
        </authorList>
    </citation>
    <scope>NUCLEOTIDE SEQUENCE</scope>
</reference>
<evidence type="ECO:0000313" key="1">
    <source>
        <dbReference type="EMBL" id="GJT77131.1"/>
    </source>
</evidence>
<dbReference type="PANTHER" id="PTHR33116">
    <property type="entry name" value="REVERSE TRANSCRIPTASE ZINC-BINDING DOMAIN-CONTAINING PROTEIN-RELATED-RELATED"/>
    <property type="match status" value="1"/>
</dbReference>
<evidence type="ECO:0000313" key="2">
    <source>
        <dbReference type="Proteomes" id="UP001151760"/>
    </source>
</evidence>
<dbReference type="EMBL" id="BQNB010018685">
    <property type="protein sequence ID" value="GJT77131.1"/>
    <property type="molecule type" value="Genomic_DNA"/>
</dbReference>
<reference evidence="1" key="1">
    <citation type="journal article" date="2022" name="Int. J. Mol. Sci.">
        <title>Draft Genome of Tanacetum Coccineum: Genomic Comparison of Closely Related Tanacetum-Family Plants.</title>
        <authorList>
            <person name="Yamashiro T."/>
            <person name="Shiraishi A."/>
            <person name="Nakayama K."/>
            <person name="Satake H."/>
        </authorList>
    </citation>
    <scope>NUCLEOTIDE SEQUENCE</scope>
</reference>
<comment type="caution">
    <text evidence="1">The sequence shown here is derived from an EMBL/GenBank/DDBJ whole genome shotgun (WGS) entry which is preliminary data.</text>
</comment>
<gene>
    <name evidence="1" type="ORF">Tco_1043856</name>
</gene>
<dbReference type="Proteomes" id="UP001151760">
    <property type="component" value="Unassembled WGS sequence"/>
</dbReference>
<accession>A0ABQ5GN88</accession>
<sequence length="232" mass="26426">MDVLASHRNTNIAGHTKFQVVSKLKALKKPLRKLLQEQGNLHDRVSKLIYELDEVQKALDLTPDDLSLRDDEAIYVQSFNEAKLDEERFLKQKAKVEWLEADNLFIFARGDVESARVIMDSLDEFKKTSGLVTSIPKSTTFFCNVLNHVKLPFSEGELPVKYLGVPLISLRLLNKDCKVLIVQAKNRMLIRGFLWCNGEYKRGKAKVAWDDICLPKHEGGLGIRSLDLFNIA</sequence>
<keyword evidence="2" id="KW-1185">Reference proteome</keyword>
<proteinExistence type="predicted"/>
<organism evidence="1 2">
    <name type="scientific">Tanacetum coccineum</name>
    <dbReference type="NCBI Taxonomy" id="301880"/>
    <lineage>
        <taxon>Eukaryota</taxon>
        <taxon>Viridiplantae</taxon>
        <taxon>Streptophyta</taxon>
        <taxon>Embryophyta</taxon>
        <taxon>Tracheophyta</taxon>
        <taxon>Spermatophyta</taxon>
        <taxon>Magnoliopsida</taxon>
        <taxon>eudicotyledons</taxon>
        <taxon>Gunneridae</taxon>
        <taxon>Pentapetalae</taxon>
        <taxon>asterids</taxon>
        <taxon>campanulids</taxon>
        <taxon>Asterales</taxon>
        <taxon>Asteraceae</taxon>
        <taxon>Asteroideae</taxon>
        <taxon>Anthemideae</taxon>
        <taxon>Anthemidinae</taxon>
        <taxon>Tanacetum</taxon>
    </lineage>
</organism>
<protein>
    <submittedName>
        <fullName evidence="1">Uncharacterized protein</fullName>
    </submittedName>
</protein>
<dbReference type="PANTHER" id="PTHR33116:SF84">
    <property type="entry name" value="RNA-DIRECTED DNA POLYMERASE"/>
    <property type="match status" value="1"/>
</dbReference>